<dbReference type="EMBL" id="JAFNAA010000005">
    <property type="protein sequence ID" value="MBO1107934.1"/>
    <property type="molecule type" value="Genomic_DNA"/>
</dbReference>
<feature type="domain" description="Hemerythrin-like" evidence="1">
    <location>
        <begin position="3"/>
        <end position="136"/>
    </location>
</feature>
<reference evidence="2" key="1">
    <citation type="submission" date="2021-03" db="EMBL/GenBank/DDBJ databases">
        <title>Plesiomonas shigelloides zfcc0051, isolated from zebrafish feces.</title>
        <authorList>
            <person name="Vanderhoek Z."/>
            <person name="Gaulke C."/>
        </authorList>
    </citation>
    <scope>NUCLEOTIDE SEQUENCE</scope>
    <source>
        <strain evidence="2">Zfcc0051</strain>
    </source>
</reference>
<evidence type="ECO:0000313" key="3">
    <source>
        <dbReference type="Proteomes" id="UP000664658"/>
    </source>
</evidence>
<dbReference type="GO" id="GO:0005886">
    <property type="term" value="C:plasma membrane"/>
    <property type="evidence" value="ECO:0007669"/>
    <property type="project" value="TreeGrafter"/>
</dbReference>
<dbReference type="InterPro" id="IPR012312">
    <property type="entry name" value="Hemerythrin-like"/>
</dbReference>
<dbReference type="Pfam" id="PF01814">
    <property type="entry name" value="Hemerythrin"/>
    <property type="match status" value="1"/>
</dbReference>
<organism evidence="2 3">
    <name type="scientific">Plesiomonas shigelloides</name>
    <name type="common">Aeromonas shigelloides</name>
    <dbReference type="NCBI Taxonomy" id="703"/>
    <lineage>
        <taxon>Bacteria</taxon>
        <taxon>Pseudomonadati</taxon>
        <taxon>Pseudomonadota</taxon>
        <taxon>Gammaproteobacteria</taxon>
        <taxon>Enterobacterales</taxon>
        <taxon>Enterobacteriaceae</taxon>
        <taxon>Plesiomonas</taxon>
    </lineage>
</organism>
<dbReference type="Gene3D" id="1.20.120.520">
    <property type="entry name" value="nmb1532 protein domain like"/>
    <property type="match status" value="1"/>
</dbReference>
<proteinExistence type="predicted"/>
<accession>A0A8I2B1L4</accession>
<dbReference type="RefSeq" id="WP_207541882.1">
    <property type="nucleotide sequence ID" value="NZ_JAFNAA010000005.1"/>
</dbReference>
<dbReference type="PANTHER" id="PTHR39966">
    <property type="entry name" value="BLL2471 PROTEIN-RELATED"/>
    <property type="match status" value="1"/>
</dbReference>
<dbReference type="AlphaFoldDB" id="A0A8I2B1L4"/>
<sequence>MLLTQLTREHTNISRLLAVLEEELAGLERGEGVNYRLLRDVAEYLIPHAEQHHHCLEDQIYTYFSTQYPDEAAQIASLAQAHETLSAACQQFYALLQMVMADQIIPTALLTEKVRYFIALQRQHIVLEEQQIFPLLKTTLQPADWQQLMGQLQPLTADPLFGDAITAQYVQLATRLQSAVS</sequence>
<gene>
    <name evidence="2" type="ORF">J2R62_06805</name>
</gene>
<dbReference type="PANTHER" id="PTHR39966:SF1">
    <property type="entry name" value="HEMERYTHRIN-LIKE DOMAIN-CONTAINING PROTEIN"/>
    <property type="match status" value="1"/>
</dbReference>
<protein>
    <submittedName>
        <fullName evidence="2">Hemerythrin domain-containing protein</fullName>
    </submittedName>
</protein>
<name>A0A8I2B1L4_PLESH</name>
<dbReference type="Proteomes" id="UP000664658">
    <property type="component" value="Unassembled WGS sequence"/>
</dbReference>
<evidence type="ECO:0000313" key="2">
    <source>
        <dbReference type="EMBL" id="MBO1107934.1"/>
    </source>
</evidence>
<evidence type="ECO:0000259" key="1">
    <source>
        <dbReference type="Pfam" id="PF01814"/>
    </source>
</evidence>
<comment type="caution">
    <text evidence="2">The sequence shown here is derived from an EMBL/GenBank/DDBJ whole genome shotgun (WGS) entry which is preliminary data.</text>
</comment>